<evidence type="ECO:0000313" key="4">
    <source>
        <dbReference type="EMBL" id="CAK7927145.1"/>
    </source>
</evidence>
<dbReference type="PANTHER" id="PTHR12452:SF0">
    <property type="entry name" value="THIOREDOXIN DOMAIN-CONTAINING PROTEIN 17"/>
    <property type="match status" value="1"/>
</dbReference>
<feature type="transmembrane region" description="Helical" evidence="2">
    <location>
        <begin position="20"/>
        <end position="39"/>
    </location>
</feature>
<evidence type="ECO:0000256" key="2">
    <source>
        <dbReference type="SAM" id="Phobius"/>
    </source>
</evidence>
<dbReference type="AlphaFoldDB" id="A0AAV1TXJ5"/>
<evidence type="ECO:0000313" key="5">
    <source>
        <dbReference type="Proteomes" id="UP001162060"/>
    </source>
</evidence>
<proteinExistence type="inferred from homology"/>
<protein>
    <recommendedName>
        <fullName evidence="3">Thioredoxin domain-containing protein</fullName>
    </recommendedName>
</protein>
<dbReference type="InterPro" id="IPR045108">
    <property type="entry name" value="TXNDC17-like"/>
</dbReference>
<gene>
    <name evidence="4" type="ORF">PM001_LOCUS12295</name>
</gene>
<dbReference type="InterPro" id="IPR010357">
    <property type="entry name" value="TXNDC17_dom"/>
</dbReference>
<feature type="domain" description="Thioredoxin" evidence="3">
    <location>
        <begin position="315"/>
        <end position="393"/>
    </location>
</feature>
<name>A0AAV1TXJ5_9STRA</name>
<dbReference type="Pfam" id="PF06110">
    <property type="entry name" value="TXD17-like_Trx"/>
    <property type="match status" value="2"/>
</dbReference>
<comment type="similarity">
    <text evidence="1">Belongs to the thioredoxin family.</text>
</comment>
<evidence type="ECO:0000256" key="1">
    <source>
        <dbReference type="ARBA" id="ARBA00008987"/>
    </source>
</evidence>
<sequence length="429" mass="48498">MPRGGTRHVNHCVRRRHWIVVILGVCALCFMFLFQLRLWSTANHVDLRTNAIGTARDPDPAQTDQVAEFTRVSIEALETVKKPPNLRLFGPSRLETATVLTHGSLVVTTAAPLDPLRAPGPSSTEAPPHFSTNRHDVVSGYDAAMKYLANYTTPEGSNEQLFLFFVCGDEQGGQTEWRRVCVDASKVVYNVFATSPARNRLLTIHAGSRQSWSTPNAFFKDGDLKVKMIPAIMQWHGGGKGAKRATSGMIIEEDLLYEPLLRYLFKNEDVTDSLVTPEKIATKEIVVLKGYNNYRLYMDTIAAGGNSSLTAPVGPMFLFFVAGRLQSNDRPWCPYCRYSEISVEYAFFAFAPNRSRLVRVETVDSYGLWRDPANEWKQDMRLMIRGVPWMYRASLDTEAHAFSYERIIDHFNRPDDLRGVFEGWKNPSM</sequence>
<dbReference type="PANTHER" id="PTHR12452">
    <property type="entry name" value="42-9-9 PROTEIN-RELATED"/>
    <property type="match status" value="1"/>
</dbReference>
<comment type="caution">
    <text evidence="4">The sequence shown here is derived from an EMBL/GenBank/DDBJ whole genome shotgun (WGS) entry which is preliminary data.</text>
</comment>
<keyword evidence="2" id="KW-0812">Transmembrane</keyword>
<dbReference type="Gene3D" id="3.40.30.10">
    <property type="entry name" value="Glutaredoxin"/>
    <property type="match status" value="2"/>
</dbReference>
<dbReference type="Proteomes" id="UP001162060">
    <property type="component" value="Unassembled WGS sequence"/>
</dbReference>
<organism evidence="4 5">
    <name type="scientific">Peronospora matthiolae</name>
    <dbReference type="NCBI Taxonomy" id="2874970"/>
    <lineage>
        <taxon>Eukaryota</taxon>
        <taxon>Sar</taxon>
        <taxon>Stramenopiles</taxon>
        <taxon>Oomycota</taxon>
        <taxon>Peronosporomycetes</taxon>
        <taxon>Peronosporales</taxon>
        <taxon>Peronosporaceae</taxon>
        <taxon>Peronospora</taxon>
    </lineage>
</organism>
<dbReference type="GO" id="GO:0005829">
    <property type="term" value="C:cytosol"/>
    <property type="evidence" value="ECO:0007669"/>
    <property type="project" value="TreeGrafter"/>
</dbReference>
<reference evidence="4" key="1">
    <citation type="submission" date="2024-01" db="EMBL/GenBank/DDBJ databases">
        <authorList>
            <person name="Webb A."/>
        </authorList>
    </citation>
    <scope>NUCLEOTIDE SEQUENCE</scope>
    <source>
        <strain evidence="4">Pm1</strain>
    </source>
</reference>
<evidence type="ECO:0000259" key="3">
    <source>
        <dbReference type="Pfam" id="PF06110"/>
    </source>
</evidence>
<keyword evidence="2" id="KW-1133">Transmembrane helix</keyword>
<feature type="domain" description="Thioredoxin" evidence="3">
    <location>
        <begin position="140"/>
        <end position="240"/>
    </location>
</feature>
<dbReference type="GO" id="GO:0047134">
    <property type="term" value="F:protein-disulfide reductase [NAD(P)H] activity"/>
    <property type="evidence" value="ECO:0007669"/>
    <property type="project" value="InterPro"/>
</dbReference>
<keyword evidence="2" id="KW-0472">Membrane</keyword>
<dbReference type="EMBL" id="CAKLBY020000109">
    <property type="protein sequence ID" value="CAK7927145.1"/>
    <property type="molecule type" value="Genomic_DNA"/>
</dbReference>
<accession>A0AAV1TXJ5</accession>